<keyword evidence="1" id="KW-1133">Transmembrane helix</keyword>
<evidence type="ECO:0000313" key="4">
    <source>
        <dbReference type="EMBL" id="RFA08358.1"/>
    </source>
</evidence>
<dbReference type="AlphaFoldDB" id="A0A3E0VFY6"/>
<evidence type="ECO:0000313" key="5">
    <source>
        <dbReference type="Proteomes" id="UP000256486"/>
    </source>
</evidence>
<gene>
    <name evidence="4" type="ORF">B7R54_03280</name>
</gene>
<dbReference type="InterPro" id="IPR012533">
    <property type="entry name" value="YcnI-copper_dom"/>
</dbReference>
<keyword evidence="1" id="KW-0812">Transmembrane</keyword>
<feature type="domain" description="YncI copper-binding" evidence="3">
    <location>
        <begin position="31"/>
        <end position="182"/>
    </location>
</feature>
<proteinExistence type="predicted"/>
<dbReference type="InterPro" id="IPR038507">
    <property type="entry name" value="YcnI-like_sf"/>
</dbReference>
<feature type="chain" id="PRO_5039252713" description="YncI copper-binding domain-containing protein" evidence="2">
    <location>
        <begin position="24"/>
        <end position="258"/>
    </location>
</feature>
<evidence type="ECO:0000259" key="3">
    <source>
        <dbReference type="Pfam" id="PF07987"/>
    </source>
</evidence>
<dbReference type="RefSeq" id="WP_211327297.1">
    <property type="nucleotide sequence ID" value="NZ_NBWZ01000001.1"/>
</dbReference>
<dbReference type="Pfam" id="PF07987">
    <property type="entry name" value="DUF1775"/>
    <property type="match status" value="1"/>
</dbReference>
<feature type="transmembrane region" description="Helical" evidence="1">
    <location>
        <begin position="225"/>
        <end position="248"/>
    </location>
</feature>
<evidence type="ECO:0000256" key="1">
    <source>
        <dbReference type="SAM" id="Phobius"/>
    </source>
</evidence>
<dbReference type="CDD" id="cd08545">
    <property type="entry name" value="YcnI_like"/>
    <property type="match status" value="1"/>
</dbReference>
<accession>A0A3E0VFY6</accession>
<name>A0A3E0VFY6_9MICO</name>
<dbReference type="Gene3D" id="2.60.40.2230">
    <property type="entry name" value="Uncharacterised protein YcnI-like PF07987, DUF1775"/>
    <property type="match status" value="1"/>
</dbReference>
<comment type="caution">
    <text evidence="4">The sequence shown here is derived from an EMBL/GenBank/DDBJ whole genome shotgun (WGS) entry which is preliminary data.</text>
</comment>
<keyword evidence="5" id="KW-1185">Reference proteome</keyword>
<reference evidence="4 5" key="1">
    <citation type="submission" date="2017-04" db="EMBL/GenBank/DDBJ databases">
        <title>Comparative genome analysis of Subtercola boreus.</title>
        <authorList>
            <person name="Cho Y.-J."/>
            <person name="Cho A."/>
            <person name="Kim O.-S."/>
            <person name="Lee J.-I."/>
        </authorList>
    </citation>
    <scope>NUCLEOTIDE SEQUENCE [LARGE SCALE GENOMIC DNA]</scope>
    <source>
        <strain evidence="4 5">K300</strain>
    </source>
</reference>
<organism evidence="4 5">
    <name type="scientific">Subtercola boreus</name>
    <dbReference type="NCBI Taxonomy" id="120213"/>
    <lineage>
        <taxon>Bacteria</taxon>
        <taxon>Bacillati</taxon>
        <taxon>Actinomycetota</taxon>
        <taxon>Actinomycetes</taxon>
        <taxon>Micrococcales</taxon>
        <taxon>Microbacteriaceae</taxon>
        <taxon>Subtercola</taxon>
    </lineage>
</organism>
<sequence>MKNSKRFARAGMAFGIAATLVLAAPLAASAHVHVDPEQASPGSYSTLTFKVPTESATASTVKLEVDLPTDAPFGSVSYQPVPGWSTEVVTSTLSTPVTTDDGTVTEAPTRVVWTADAATAPAVAGIAPGQFDLFSISAGPVPDTGSVLLPVHQTYSDGSVVDWVDAPLASGAEPEHPAPVLYITDPAPVEGAATGAAVTATPVAGAAGETSATTSSSASSSAVTVSTVVALAALVLAAIALVVAVLAVTRRARKPAGE</sequence>
<keyword evidence="2" id="KW-0732">Signal</keyword>
<protein>
    <recommendedName>
        <fullName evidence="3">YncI copper-binding domain-containing protein</fullName>
    </recommendedName>
</protein>
<evidence type="ECO:0000256" key="2">
    <source>
        <dbReference type="SAM" id="SignalP"/>
    </source>
</evidence>
<dbReference type="EMBL" id="NBWZ01000001">
    <property type="protein sequence ID" value="RFA08358.1"/>
    <property type="molecule type" value="Genomic_DNA"/>
</dbReference>
<dbReference type="Proteomes" id="UP000256486">
    <property type="component" value="Unassembled WGS sequence"/>
</dbReference>
<keyword evidence="1" id="KW-0472">Membrane</keyword>
<feature type="signal peptide" evidence="2">
    <location>
        <begin position="1"/>
        <end position="23"/>
    </location>
</feature>